<proteinExistence type="predicted"/>
<reference evidence="1 2" key="1">
    <citation type="submission" date="2016-03" db="EMBL/GenBank/DDBJ databases">
        <title>Cyphomyrmex costatus WGS genome.</title>
        <authorList>
            <person name="Nygaard S."/>
            <person name="Hu H."/>
            <person name="Boomsma J."/>
            <person name="Zhang G."/>
        </authorList>
    </citation>
    <scope>NUCLEOTIDE SEQUENCE [LARGE SCALE GENOMIC DNA]</scope>
    <source>
        <strain evidence="1">MS0001</strain>
        <tissue evidence="1">Whole body</tissue>
    </source>
</reference>
<organism evidence="1 2">
    <name type="scientific">Cyphomyrmex costatus</name>
    <dbReference type="NCBI Taxonomy" id="456900"/>
    <lineage>
        <taxon>Eukaryota</taxon>
        <taxon>Metazoa</taxon>
        <taxon>Ecdysozoa</taxon>
        <taxon>Arthropoda</taxon>
        <taxon>Hexapoda</taxon>
        <taxon>Insecta</taxon>
        <taxon>Pterygota</taxon>
        <taxon>Neoptera</taxon>
        <taxon>Endopterygota</taxon>
        <taxon>Hymenoptera</taxon>
        <taxon>Apocrita</taxon>
        <taxon>Aculeata</taxon>
        <taxon>Formicoidea</taxon>
        <taxon>Formicidae</taxon>
        <taxon>Myrmicinae</taxon>
        <taxon>Cyphomyrmex</taxon>
    </lineage>
</organism>
<dbReference type="EMBL" id="KQ977642">
    <property type="protein sequence ID" value="KYN01014.1"/>
    <property type="molecule type" value="Genomic_DNA"/>
</dbReference>
<gene>
    <name evidence="1" type="ORF">ALC62_08240</name>
</gene>
<evidence type="ECO:0000313" key="2">
    <source>
        <dbReference type="Proteomes" id="UP000078542"/>
    </source>
</evidence>
<accession>A0A195CLR7</accession>
<name>A0A195CLR7_9HYME</name>
<evidence type="ECO:0000313" key="1">
    <source>
        <dbReference type="EMBL" id="KYN01014.1"/>
    </source>
</evidence>
<keyword evidence="2" id="KW-1185">Reference proteome</keyword>
<protein>
    <submittedName>
        <fullName evidence="1">Uncharacterized protein</fullName>
    </submittedName>
</protein>
<dbReference type="Proteomes" id="UP000078542">
    <property type="component" value="Unassembled WGS sequence"/>
</dbReference>
<dbReference type="AlphaFoldDB" id="A0A195CLR7"/>
<sequence length="119" mass="13502">MPRDARSIDQVALKGVGLTREIKYSHRYRSSSRFISASYFLSLEFLVSTSSSSSSLSLGDIVFNMIGVVRLGNIEPYLRKPLSNRRSRVSIHSPPLCNYSVVLRKIKTSNFYRRVAVEI</sequence>